<dbReference type="PANTHER" id="PTHR30266:SF2">
    <property type="entry name" value="LARGE-CONDUCTANCE MECHANOSENSITIVE CHANNEL"/>
    <property type="match status" value="1"/>
</dbReference>
<dbReference type="NCBIfam" id="TIGR00220">
    <property type="entry name" value="mscL"/>
    <property type="match status" value="1"/>
</dbReference>
<comment type="subunit">
    <text evidence="10">Homopentamer.</text>
</comment>
<keyword evidence="5 10" id="KW-0812">Transmembrane</keyword>
<name>A0A5P9JSG1_9HYPH</name>
<evidence type="ECO:0000256" key="3">
    <source>
        <dbReference type="ARBA" id="ARBA00022448"/>
    </source>
</evidence>
<dbReference type="AlphaFoldDB" id="A0A5P9JSG1"/>
<dbReference type="SUPFAM" id="SSF81330">
    <property type="entry name" value="Gated mechanosensitive channel"/>
    <property type="match status" value="1"/>
</dbReference>
<dbReference type="InterPro" id="IPR001185">
    <property type="entry name" value="MS_channel"/>
</dbReference>
<dbReference type="InterPro" id="IPR019823">
    <property type="entry name" value="Mechanosensitive_channel_CS"/>
</dbReference>
<keyword evidence="9 10" id="KW-0407">Ion channel</keyword>
<dbReference type="KEGG" id="mico:GDR74_04690"/>
<dbReference type="RefSeq" id="WP_152585212.1">
    <property type="nucleotide sequence ID" value="NZ_CP045423.1"/>
</dbReference>
<evidence type="ECO:0000256" key="8">
    <source>
        <dbReference type="ARBA" id="ARBA00023136"/>
    </source>
</evidence>
<evidence type="ECO:0000256" key="5">
    <source>
        <dbReference type="ARBA" id="ARBA00022692"/>
    </source>
</evidence>
<protein>
    <recommendedName>
        <fullName evidence="10">Large-conductance mechanosensitive channel</fullName>
    </recommendedName>
</protein>
<evidence type="ECO:0000313" key="11">
    <source>
        <dbReference type="EMBL" id="QFU15567.1"/>
    </source>
</evidence>
<dbReference type="Pfam" id="PF01741">
    <property type="entry name" value="MscL"/>
    <property type="match status" value="1"/>
</dbReference>
<feature type="transmembrane region" description="Helical" evidence="10">
    <location>
        <begin position="77"/>
        <end position="101"/>
    </location>
</feature>
<comment type="function">
    <text evidence="10">Channel that opens in response to stretch forces in the membrane lipid bilayer. May participate in the regulation of osmotic pressure changes within the cell.</text>
</comment>
<dbReference type="NCBIfam" id="NF001843">
    <property type="entry name" value="PRK00567.1-4"/>
    <property type="match status" value="1"/>
</dbReference>
<accession>A0A5P9JSG1</accession>
<dbReference type="EMBL" id="CP045423">
    <property type="protein sequence ID" value="QFU15567.1"/>
    <property type="molecule type" value="Genomic_DNA"/>
</dbReference>
<evidence type="ECO:0000256" key="6">
    <source>
        <dbReference type="ARBA" id="ARBA00022989"/>
    </source>
</evidence>
<dbReference type="Proteomes" id="UP000325614">
    <property type="component" value="Chromosome"/>
</dbReference>
<gene>
    <name evidence="10 11" type="primary">mscL</name>
    <name evidence="11" type="ORF">GDR74_04690</name>
</gene>
<comment type="subcellular location">
    <subcellularLocation>
        <location evidence="10">Cell inner membrane</location>
        <topology evidence="10">Multi-pass membrane protein</topology>
    </subcellularLocation>
    <subcellularLocation>
        <location evidence="1">Cell membrane</location>
        <topology evidence="1">Multi-pass membrane protein</topology>
    </subcellularLocation>
</comment>
<evidence type="ECO:0000256" key="4">
    <source>
        <dbReference type="ARBA" id="ARBA00022475"/>
    </source>
</evidence>
<organism evidence="11 12">
    <name type="scientific">Microvirga thermotolerans</name>
    <dbReference type="NCBI Taxonomy" id="2651334"/>
    <lineage>
        <taxon>Bacteria</taxon>
        <taxon>Pseudomonadati</taxon>
        <taxon>Pseudomonadota</taxon>
        <taxon>Alphaproteobacteria</taxon>
        <taxon>Hyphomicrobiales</taxon>
        <taxon>Methylobacteriaceae</taxon>
        <taxon>Microvirga</taxon>
    </lineage>
</organism>
<dbReference type="HAMAP" id="MF_00115">
    <property type="entry name" value="MscL"/>
    <property type="match status" value="1"/>
</dbReference>
<dbReference type="GO" id="GO:0008381">
    <property type="term" value="F:mechanosensitive monoatomic ion channel activity"/>
    <property type="evidence" value="ECO:0007669"/>
    <property type="project" value="UniProtKB-UniRule"/>
</dbReference>
<evidence type="ECO:0000256" key="1">
    <source>
        <dbReference type="ARBA" id="ARBA00004651"/>
    </source>
</evidence>
<keyword evidence="12" id="KW-1185">Reference proteome</keyword>
<evidence type="ECO:0000256" key="7">
    <source>
        <dbReference type="ARBA" id="ARBA00023065"/>
    </source>
</evidence>
<evidence type="ECO:0000256" key="10">
    <source>
        <dbReference type="HAMAP-Rule" id="MF_00115"/>
    </source>
</evidence>
<keyword evidence="8 10" id="KW-0472">Membrane</keyword>
<keyword evidence="3 10" id="KW-0813">Transport</keyword>
<dbReference type="GO" id="GO:0005886">
    <property type="term" value="C:plasma membrane"/>
    <property type="evidence" value="ECO:0007669"/>
    <property type="project" value="UniProtKB-SubCell"/>
</dbReference>
<dbReference type="NCBIfam" id="NF010557">
    <property type="entry name" value="PRK13952.1"/>
    <property type="match status" value="1"/>
</dbReference>
<comment type="similarity">
    <text evidence="2 10">Belongs to the MscL family.</text>
</comment>
<feature type="transmembrane region" description="Helical" evidence="10">
    <location>
        <begin position="12"/>
        <end position="31"/>
    </location>
</feature>
<keyword evidence="6 10" id="KW-1133">Transmembrane helix</keyword>
<evidence type="ECO:0000256" key="2">
    <source>
        <dbReference type="ARBA" id="ARBA00007254"/>
    </source>
</evidence>
<proteinExistence type="inferred from homology"/>
<dbReference type="InterPro" id="IPR036019">
    <property type="entry name" value="MscL_channel"/>
</dbReference>
<dbReference type="InterPro" id="IPR037673">
    <property type="entry name" value="MSC/AndL"/>
</dbReference>
<sequence length="144" mass="15596">MWQEFKQFALRGNVVDLAIGVIIGAAFGRIVESLVGDIFMPVIGAVSGGLDFSNYFIPLSKNVTAPSLAEAKAQGAVLAWGNFVTVAINFAIIAFILFLVVKAINRMQRLADAKAEEAKKAPEIPADVKLLGEIRDLLRDRRPV</sequence>
<reference evidence="11 12" key="1">
    <citation type="submission" date="2019-10" db="EMBL/GenBank/DDBJ databases">
        <title>Isolation, Identification of Microvirga thermotolerans HR1, a novel thermophilic bacterium and Comparative Genomics of the genus Microvirga.</title>
        <authorList>
            <person name="Li J."/>
            <person name="Zhang W."/>
            <person name="Lin M."/>
            <person name="Wang J."/>
        </authorList>
    </citation>
    <scope>NUCLEOTIDE SEQUENCE [LARGE SCALE GENOMIC DNA]</scope>
    <source>
        <strain evidence="11 12">HR1</strain>
    </source>
</reference>
<keyword evidence="10" id="KW-0997">Cell inner membrane</keyword>
<dbReference type="PANTHER" id="PTHR30266">
    <property type="entry name" value="MECHANOSENSITIVE CHANNEL MSCL"/>
    <property type="match status" value="1"/>
</dbReference>
<dbReference type="PROSITE" id="PS01327">
    <property type="entry name" value="MSCL"/>
    <property type="match status" value="1"/>
</dbReference>
<evidence type="ECO:0000256" key="9">
    <source>
        <dbReference type="ARBA" id="ARBA00023303"/>
    </source>
</evidence>
<dbReference type="Gene3D" id="1.10.1200.120">
    <property type="entry name" value="Large-conductance mechanosensitive channel, MscL, domain 1"/>
    <property type="match status" value="1"/>
</dbReference>
<dbReference type="PRINTS" id="PR01264">
    <property type="entry name" value="MECHCHANNEL"/>
</dbReference>
<evidence type="ECO:0000313" key="12">
    <source>
        <dbReference type="Proteomes" id="UP000325614"/>
    </source>
</evidence>
<keyword evidence="7 10" id="KW-0406">Ion transport</keyword>
<keyword evidence="4 10" id="KW-1003">Cell membrane</keyword>